<evidence type="ECO:0000259" key="6">
    <source>
        <dbReference type="SMART" id="SM00534"/>
    </source>
</evidence>
<feature type="transmembrane region" description="Helical" evidence="5">
    <location>
        <begin position="6"/>
        <end position="25"/>
    </location>
</feature>
<feature type="transmembrane region" description="Helical" evidence="5">
    <location>
        <begin position="170"/>
        <end position="192"/>
    </location>
</feature>
<keyword evidence="2" id="KW-0067">ATP-binding</keyword>
<evidence type="ECO:0000256" key="3">
    <source>
        <dbReference type="ARBA" id="ARBA00023125"/>
    </source>
</evidence>
<dbReference type="InterPro" id="IPR045076">
    <property type="entry name" value="MutS"/>
</dbReference>
<accession>A0A923KW31</accession>
<dbReference type="SUPFAM" id="SSF52540">
    <property type="entry name" value="P-loop containing nucleoside triphosphate hydrolases"/>
    <property type="match status" value="1"/>
</dbReference>
<feature type="region of interest" description="Disordered" evidence="4">
    <location>
        <begin position="547"/>
        <end position="567"/>
    </location>
</feature>
<dbReference type="Proteomes" id="UP000659630">
    <property type="component" value="Unassembled WGS sequence"/>
</dbReference>
<evidence type="ECO:0000313" key="8">
    <source>
        <dbReference type="Proteomes" id="UP000659630"/>
    </source>
</evidence>
<dbReference type="PANTHER" id="PTHR11361:SF152">
    <property type="entry name" value="DNA MISMATCH REPAIR PROTEIN"/>
    <property type="match status" value="1"/>
</dbReference>
<dbReference type="EMBL" id="JACONZ010000002">
    <property type="protein sequence ID" value="MBC5581436.1"/>
    <property type="molecule type" value="Genomic_DNA"/>
</dbReference>
<gene>
    <name evidence="7" type="ORF">H8S23_07920</name>
</gene>
<evidence type="ECO:0000256" key="1">
    <source>
        <dbReference type="ARBA" id="ARBA00022741"/>
    </source>
</evidence>
<dbReference type="GO" id="GO:0006298">
    <property type="term" value="P:mismatch repair"/>
    <property type="evidence" value="ECO:0007669"/>
    <property type="project" value="InterPro"/>
</dbReference>
<keyword evidence="8" id="KW-1185">Reference proteome</keyword>
<name>A0A923KW31_9FIRM</name>
<dbReference type="InterPro" id="IPR000432">
    <property type="entry name" value="DNA_mismatch_repair_MutS_C"/>
</dbReference>
<keyword evidence="5" id="KW-1133">Transmembrane helix</keyword>
<keyword evidence="1" id="KW-0547">Nucleotide-binding</keyword>
<feature type="domain" description="DNA mismatch repair proteins mutS family" evidence="6">
    <location>
        <begin position="358"/>
        <end position="543"/>
    </location>
</feature>
<reference evidence="7" key="1">
    <citation type="submission" date="2020-08" db="EMBL/GenBank/DDBJ databases">
        <title>Genome public.</title>
        <authorList>
            <person name="Liu C."/>
            <person name="Sun Q."/>
        </authorList>
    </citation>
    <scope>NUCLEOTIDE SEQUENCE</scope>
    <source>
        <strain evidence="7">BX8</strain>
    </source>
</reference>
<dbReference type="GO" id="GO:0005829">
    <property type="term" value="C:cytosol"/>
    <property type="evidence" value="ECO:0007669"/>
    <property type="project" value="TreeGrafter"/>
</dbReference>
<proteinExistence type="predicted"/>
<dbReference type="InterPro" id="IPR027417">
    <property type="entry name" value="P-loop_NTPase"/>
</dbReference>
<dbReference type="RefSeq" id="WP_186887789.1">
    <property type="nucleotide sequence ID" value="NZ_JACONZ010000002.1"/>
</dbReference>
<evidence type="ECO:0000256" key="5">
    <source>
        <dbReference type="SAM" id="Phobius"/>
    </source>
</evidence>
<dbReference type="Gene3D" id="3.40.50.300">
    <property type="entry name" value="P-loop containing nucleotide triphosphate hydrolases"/>
    <property type="match status" value="1"/>
</dbReference>
<evidence type="ECO:0000256" key="2">
    <source>
        <dbReference type="ARBA" id="ARBA00022840"/>
    </source>
</evidence>
<dbReference type="GO" id="GO:0030983">
    <property type="term" value="F:mismatched DNA binding"/>
    <property type="evidence" value="ECO:0007669"/>
    <property type="project" value="InterPro"/>
</dbReference>
<comment type="caution">
    <text evidence="7">The sequence shown here is derived from an EMBL/GenBank/DDBJ whole genome shotgun (WGS) entry which is preliminary data.</text>
</comment>
<dbReference type="AlphaFoldDB" id="A0A923KW31"/>
<keyword evidence="5" id="KW-0472">Membrane</keyword>
<sequence length="567" mass="63192">MNGQWIFLSLLAAAMIFYLVTEGILGAKKRRKRLRASFGAVPHSEYRRASVARYWEEQHMSSPSTGDVDDLTWGDLDLDAVFERVNACHTLIGEEYLYALLHRPAAEEVSQARETLMAELEDETFRLRIQTALVRLGKRIGVELPTVLFHAGEFALDAPWRFVCCALLPFAPLFFLWAAPTLVTAAVALALANNVRLYLKTQKLLEGWLETLSYLLASLRCARALQRMLAGRCPALAAQLGEAQQMERRLGAGASLLSISPQSDLYMLAQLFGMLTLIPLLQYQRTICRLKSAEQELGRFFELLGEIDTAVSVLSYRHSLRVFTRPQFTAALHVRARDMLHPLLTEEENGVPNDLDLAANWLLTGSNASGKSTFIKAVAINNILAQSIGTCTAEQYELKRAPVVTSMAVRDDLAAGESYFVAEIRSMRRLVELLESGTSFYCFVDEVLKGTNTTERIASSCAVLRYLCAPGCLCIAATHDLELTQLLAGEYENHHFSEQVSRQGVCFDYRLKDGPCRTRNAIRLLEQYQFPAAIVAEAQVLVEKNEPEGDVPRAVGSMEQRKEGDGK</sequence>
<evidence type="ECO:0000256" key="4">
    <source>
        <dbReference type="SAM" id="MobiDB-lite"/>
    </source>
</evidence>
<dbReference type="GO" id="GO:0005524">
    <property type="term" value="F:ATP binding"/>
    <property type="evidence" value="ECO:0007669"/>
    <property type="project" value="UniProtKB-KW"/>
</dbReference>
<keyword evidence="5" id="KW-0812">Transmembrane</keyword>
<dbReference type="PANTHER" id="PTHR11361">
    <property type="entry name" value="DNA MISMATCH REPAIR PROTEIN MUTS FAMILY MEMBER"/>
    <property type="match status" value="1"/>
</dbReference>
<dbReference type="SMART" id="SM00534">
    <property type="entry name" value="MUTSac"/>
    <property type="match status" value="1"/>
</dbReference>
<organism evidence="7 8">
    <name type="scientific">Anaerofilum hominis</name>
    <dbReference type="NCBI Taxonomy" id="2763016"/>
    <lineage>
        <taxon>Bacteria</taxon>
        <taxon>Bacillati</taxon>
        <taxon>Bacillota</taxon>
        <taxon>Clostridia</taxon>
        <taxon>Eubacteriales</taxon>
        <taxon>Oscillospiraceae</taxon>
        <taxon>Anaerofilum</taxon>
    </lineage>
</organism>
<protein>
    <recommendedName>
        <fullName evidence="6">DNA mismatch repair proteins mutS family domain-containing protein</fullName>
    </recommendedName>
</protein>
<dbReference type="Pfam" id="PF00488">
    <property type="entry name" value="MutS_V"/>
    <property type="match status" value="1"/>
</dbReference>
<keyword evidence="3" id="KW-0238">DNA-binding</keyword>
<evidence type="ECO:0000313" key="7">
    <source>
        <dbReference type="EMBL" id="MBC5581436.1"/>
    </source>
</evidence>
<dbReference type="GO" id="GO:0140664">
    <property type="term" value="F:ATP-dependent DNA damage sensor activity"/>
    <property type="evidence" value="ECO:0007669"/>
    <property type="project" value="InterPro"/>
</dbReference>